<dbReference type="Pfam" id="PF09739">
    <property type="entry name" value="MCM_bind"/>
    <property type="match status" value="1"/>
</dbReference>
<organism evidence="6 7">
    <name type="scientific">Stichopus japonicus</name>
    <name type="common">Sea cucumber</name>
    <dbReference type="NCBI Taxonomy" id="307972"/>
    <lineage>
        <taxon>Eukaryota</taxon>
        <taxon>Metazoa</taxon>
        <taxon>Echinodermata</taxon>
        <taxon>Eleutherozoa</taxon>
        <taxon>Echinozoa</taxon>
        <taxon>Holothuroidea</taxon>
        <taxon>Aspidochirotacea</taxon>
        <taxon>Aspidochirotida</taxon>
        <taxon>Stichopodidae</taxon>
        <taxon>Apostichopus</taxon>
    </lineage>
</organism>
<dbReference type="EMBL" id="MRZV01000463">
    <property type="protein sequence ID" value="PIK49481.1"/>
    <property type="molecule type" value="Genomic_DNA"/>
</dbReference>
<dbReference type="PANTHER" id="PTHR13489:SF0">
    <property type="entry name" value="MINI-CHROMOSOME MAINTENANCE COMPLEX-BINDING PROTEIN"/>
    <property type="match status" value="1"/>
</dbReference>
<dbReference type="PANTHER" id="PTHR13489">
    <property type="entry name" value="MINI-CHROMOSOME MAINTENANCE COMPLEX-BINDING PROTEIN"/>
    <property type="match status" value="1"/>
</dbReference>
<dbReference type="OrthoDB" id="329666at2759"/>
<evidence type="ECO:0000256" key="5">
    <source>
        <dbReference type="SAM" id="MobiDB-lite"/>
    </source>
</evidence>
<dbReference type="STRING" id="307972.A0A2G8KNA2"/>
<comment type="caution">
    <text evidence="6">The sequence shown here is derived from an EMBL/GenBank/DDBJ whole genome shotgun (WGS) entry which is preliminary data.</text>
</comment>
<evidence type="ECO:0000313" key="7">
    <source>
        <dbReference type="Proteomes" id="UP000230750"/>
    </source>
</evidence>
<evidence type="ECO:0000313" key="6">
    <source>
        <dbReference type="EMBL" id="PIK49481.1"/>
    </source>
</evidence>
<dbReference type="GO" id="GO:0006261">
    <property type="term" value="P:DNA-templated DNA replication"/>
    <property type="evidence" value="ECO:0007669"/>
    <property type="project" value="TreeGrafter"/>
</dbReference>
<evidence type="ECO:0000256" key="2">
    <source>
        <dbReference type="ARBA" id="ARBA00007925"/>
    </source>
</evidence>
<dbReference type="InterPro" id="IPR019140">
    <property type="entry name" value="MCM_complex-bd"/>
</dbReference>
<feature type="compositionally biased region" description="Polar residues" evidence="5">
    <location>
        <begin position="11"/>
        <end position="20"/>
    </location>
</feature>
<gene>
    <name evidence="6" type="ORF">BSL78_13629</name>
</gene>
<keyword evidence="7" id="KW-1185">Reference proteome</keyword>
<dbReference type="Proteomes" id="UP000230750">
    <property type="component" value="Unassembled WGS sequence"/>
</dbReference>
<reference evidence="6 7" key="1">
    <citation type="journal article" date="2017" name="PLoS Biol.">
        <title>The sea cucumber genome provides insights into morphological evolution and visceral regeneration.</title>
        <authorList>
            <person name="Zhang X."/>
            <person name="Sun L."/>
            <person name="Yuan J."/>
            <person name="Sun Y."/>
            <person name="Gao Y."/>
            <person name="Zhang L."/>
            <person name="Li S."/>
            <person name="Dai H."/>
            <person name="Hamel J.F."/>
            <person name="Liu C."/>
            <person name="Yu Y."/>
            <person name="Liu S."/>
            <person name="Lin W."/>
            <person name="Guo K."/>
            <person name="Jin S."/>
            <person name="Xu P."/>
            <person name="Storey K.B."/>
            <person name="Huan P."/>
            <person name="Zhang T."/>
            <person name="Zhou Y."/>
            <person name="Zhang J."/>
            <person name="Lin C."/>
            <person name="Li X."/>
            <person name="Xing L."/>
            <person name="Huo D."/>
            <person name="Sun M."/>
            <person name="Wang L."/>
            <person name="Mercier A."/>
            <person name="Li F."/>
            <person name="Yang H."/>
            <person name="Xiang J."/>
        </authorList>
    </citation>
    <scope>NUCLEOTIDE SEQUENCE [LARGE SCALE GENOMIC DNA]</scope>
    <source>
        <strain evidence="6">Shaxun</strain>
        <tissue evidence="6">Muscle</tissue>
    </source>
</reference>
<evidence type="ECO:0000256" key="3">
    <source>
        <dbReference type="ARBA" id="ARBA00015405"/>
    </source>
</evidence>
<comment type="subcellular location">
    <subcellularLocation>
        <location evidence="1">Nucleus</location>
    </subcellularLocation>
</comment>
<name>A0A2G8KNA2_STIJA</name>
<sequence length="498" mass="55500">MSNVFSKKDQIQTSPSTSITAGREKRALDTDDTGPVVRRNESTNSTAPGDPGAMDLSERSEAGNNSANDTPSQRPSAAALNPIDLNFPLPGEKGPACLVKTYEDKDSLKLNEMVEIIGILSVDPTLAVFPEDGSNGNHADLVNPEDSMDGIEEQTAHSPPPSLVPRIHVMKVTKLSHVNPLLPTQLQTTDSVVSEILKEAGRIRDQLRWLLQQVLLGDDLSADYLLLHLLSNVYARRDVCALGKWSLNISGCPSDEGYTRFLFDVIEQLVTKSHLLHLTLSNMNSLKFTPKKDYTANRLISGVLQLSERTHVVLDETAMESGQLDTKGVQNLTALGNAISWQKVDYDFNFHKAEFPTNVKFLTLSEGKSMLPSDCHVRLQRKEDLDLEKLKTTVQDAMSSGSVNLRQLRCYITVLENLDYDLTQDMQKIVEQDFVDVRKDNKENMSQQDLHNLLILARLMSLSSGETSLKCTVWERVKRMEIERKTRLRAAENRAGNS</sequence>
<feature type="region of interest" description="Disordered" evidence="5">
    <location>
        <begin position="1"/>
        <end position="86"/>
    </location>
</feature>
<feature type="compositionally biased region" description="Polar residues" evidence="5">
    <location>
        <begin position="62"/>
        <end position="75"/>
    </location>
</feature>
<feature type="compositionally biased region" description="Basic and acidic residues" evidence="5">
    <location>
        <begin position="1"/>
        <end position="10"/>
    </location>
</feature>
<protein>
    <recommendedName>
        <fullName evidence="3">Mini-chromosome maintenance complex-binding protein</fullName>
    </recommendedName>
</protein>
<dbReference type="AlphaFoldDB" id="A0A2G8KNA2"/>
<accession>A0A2G8KNA2</accession>
<dbReference type="GO" id="GO:0003682">
    <property type="term" value="F:chromatin binding"/>
    <property type="evidence" value="ECO:0007669"/>
    <property type="project" value="TreeGrafter"/>
</dbReference>
<dbReference type="GO" id="GO:0005634">
    <property type="term" value="C:nucleus"/>
    <property type="evidence" value="ECO:0007669"/>
    <property type="project" value="UniProtKB-SubCell"/>
</dbReference>
<evidence type="ECO:0000256" key="4">
    <source>
        <dbReference type="ARBA" id="ARBA00023242"/>
    </source>
</evidence>
<evidence type="ECO:0000256" key="1">
    <source>
        <dbReference type="ARBA" id="ARBA00004123"/>
    </source>
</evidence>
<keyword evidence="4" id="KW-0539">Nucleus</keyword>
<proteinExistence type="inferred from homology"/>
<comment type="similarity">
    <text evidence="2">Belongs to the MCMBP family.</text>
</comment>